<dbReference type="EMBL" id="JACJSG010000062">
    <property type="protein sequence ID" value="MBD2504873.1"/>
    <property type="molecule type" value="Genomic_DNA"/>
</dbReference>
<keyword evidence="4" id="KW-1185">Reference proteome</keyword>
<evidence type="ECO:0000313" key="3">
    <source>
        <dbReference type="EMBL" id="MBD2504873.1"/>
    </source>
</evidence>
<dbReference type="SUPFAM" id="SSF47413">
    <property type="entry name" value="lambda repressor-like DNA-binding domains"/>
    <property type="match status" value="1"/>
</dbReference>
<protein>
    <submittedName>
        <fullName evidence="3">Helix-turn-helix transcriptional regulator</fullName>
    </submittedName>
</protein>
<accession>A0ABR8DD14</accession>
<feature type="compositionally biased region" description="Polar residues" evidence="1">
    <location>
        <begin position="78"/>
        <end position="105"/>
    </location>
</feature>
<sequence length="112" mass="12607">MSVKNKIKQFLGERGITAYQFRKDVGIAQRTAYDLYNNPEQLPSSTVLSKICDTYEIQPGEVLEWVPKGKKPEKEDSTQTPQSENPQANQSAIKNQVQPSSQLQRTLPKEAA</sequence>
<comment type="caution">
    <text evidence="3">The sequence shown here is derived from an EMBL/GenBank/DDBJ whole genome shotgun (WGS) entry which is preliminary data.</text>
</comment>
<gene>
    <name evidence="3" type="ORF">H6G83_30460</name>
</gene>
<reference evidence="3 4" key="1">
    <citation type="journal article" date="2020" name="ISME J.">
        <title>Comparative genomics reveals insights into cyanobacterial evolution and habitat adaptation.</title>
        <authorList>
            <person name="Chen M.Y."/>
            <person name="Teng W.K."/>
            <person name="Zhao L."/>
            <person name="Hu C.X."/>
            <person name="Zhou Y.K."/>
            <person name="Han B.P."/>
            <person name="Song L.R."/>
            <person name="Shu W.S."/>
        </authorList>
    </citation>
    <scope>NUCLEOTIDE SEQUENCE [LARGE SCALE GENOMIC DNA]</scope>
    <source>
        <strain evidence="3 4">FACHB-119</strain>
    </source>
</reference>
<feature type="domain" description="HTH cro/C1-type" evidence="2">
    <location>
        <begin position="6"/>
        <end position="68"/>
    </location>
</feature>
<evidence type="ECO:0000256" key="1">
    <source>
        <dbReference type="SAM" id="MobiDB-lite"/>
    </source>
</evidence>
<organism evidence="3 4">
    <name type="scientific">Anabaena azotica FACHB-119</name>
    <dbReference type="NCBI Taxonomy" id="947527"/>
    <lineage>
        <taxon>Bacteria</taxon>
        <taxon>Bacillati</taxon>
        <taxon>Cyanobacteriota</taxon>
        <taxon>Cyanophyceae</taxon>
        <taxon>Nostocales</taxon>
        <taxon>Nostocaceae</taxon>
        <taxon>Anabaena</taxon>
        <taxon>Anabaena azotica</taxon>
    </lineage>
</organism>
<evidence type="ECO:0000259" key="2">
    <source>
        <dbReference type="Pfam" id="PF13443"/>
    </source>
</evidence>
<dbReference type="Pfam" id="PF13443">
    <property type="entry name" value="HTH_26"/>
    <property type="match status" value="1"/>
</dbReference>
<dbReference type="Proteomes" id="UP000661112">
    <property type="component" value="Unassembled WGS sequence"/>
</dbReference>
<dbReference type="InterPro" id="IPR010982">
    <property type="entry name" value="Lambda_DNA-bd_dom_sf"/>
</dbReference>
<dbReference type="Gene3D" id="1.10.260.40">
    <property type="entry name" value="lambda repressor-like DNA-binding domains"/>
    <property type="match status" value="1"/>
</dbReference>
<feature type="region of interest" description="Disordered" evidence="1">
    <location>
        <begin position="63"/>
        <end position="112"/>
    </location>
</feature>
<dbReference type="InterPro" id="IPR001387">
    <property type="entry name" value="Cro/C1-type_HTH"/>
</dbReference>
<name>A0ABR8DD14_9NOST</name>
<evidence type="ECO:0000313" key="4">
    <source>
        <dbReference type="Proteomes" id="UP000661112"/>
    </source>
</evidence>
<proteinExistence type="predicted"/>